<dbReference type="EMBL" id="JAZGQO010000004">
    <property type="protein sequence ID" value="KAK6187242.1"/>
    <property type="molecule type" value="Genomic_DNA"/>
</dbReference>
<accession>A0AAN8PW66</accession>
<evidence type="ECO:0000313" key="2">
    <source>
        <dbReference type="EMBL" id="KAK6187242.1"/>
    </source>
</evidence>
<name>A0AAN8PW66_PATCE</name>
<evidence type="ECO:0000313" key="3">
    <source>
        <dbReference type="Proteomes" id="UP001347796"/>
    </source>
</evidence>
<feature type="transmembrane region" description="Helical" evidence="1">
    <location>
        <begin position="27"/>
        <end position="49"/>
    </location>
</feature>
<keyword evidence="1" id="KW-1133">Transmembrane helix</keyword>
<dbReference type="AlphaFoldDB" id="A0AAN8PW66"/>
<evidence type="ECO:0000256" key="1">
    <source>
        <dbReference type="SAM" id="Phobius"/>
    </source>
</evidence>
<comment type="caution">
    <text evidence="2">The sequence shown here is derived from an EMBL/GenBank/DDBJ whole genome shotgun (WGS) entry which is preliminary data.</text>
</comment>
<gene>
    <name evidence="2" type="ORF">SNE40_005309</name>
</gene>
<organism evidence="2 3">
    <name type="scientific">Patella caerulea</name>
    <name type="common">Rayed Mediterranean limpet</name>
    <dbReference type="NCBI Taxonomy" id="87958"/>
    <lineage>
        <taxon>Eukaryota</taxon>
        <taxon>Metazoa</taxon>
        <taxon>Spiralia</taxon>
        <taxon>Lophotrochozoa</taxon>
        <taxon>Mollusca</taxon>
        <taxon>Gastropoda</taxon>
        <taxon>Patellogastropoda</taxon>
        <taxon>Patelloidea</taxon>
        <taxon>Patellidae</taxon>
        <taxon>Patella</taxon>
    </lineage>
</organism>
<sequence>MMHTVISWRRPIEGATIYPRPNNACSYLLGNTLCYVISGTMLLVVGVIITSLSFQNLENYSDEKKERYVGPVMIAAGILVIARGAFGRLRPPRSELSRRRSFLRRYIREMYSRPIFTLRSNTSLSLCDIQITDIDECSRTMLHNDEPPSYELATSDEYLSNRLQGRTNLANSVEGLSGEEDTEAPPTYEEFMRSESFNIVQTTRL</sequence>
<reference evidence="2 3" key="1">
    <citation type="submission" date="2024-01" db="EMBL/GenBank/DDBJ databases">
        <title>The genome of the rayed Mediterranean limpet Patella caerulea (Linnaeus, 1758).</title>
        <authorList>
            <person name="Anh-Thu Weber A."/>
            <person name="Halstead-Nussloch G."/>
        </authorList>
    </citation>
    <scope>NUCLEOTIDE SEQUENCE [LARGE SCALE GENOMIC DNA]</scope>
    <source>
        <strain evidence="2">AATW-2023a</strain>
        <tissue evidence="2">Whole specimen</tissue>
    </source>
</reference>
<keyword evidence="1" id="KW-0812">Transmembrane</keyword>
<feature type="transmembrane region" description="Helical" evidence="1">
    <location>
        <begin position="69"/>
        <end position="89"/>
    </location>
</feature>
<dbReference type="Proteomes" id="UP001347796">
    <property type="component" value="Unassembled WGS sequence"/>
</dbReference>
<keyword evidence="3" id="KW-1185">Reference proteome</keyword>
<proteinExistence type="predicted"/>
<keyword evidence="1" id="KW-0472">Membrane</keyword>
<protein>
    <submittedName>
        <fullName evidence="2">Uncharacterized protein</fullName>
    </submittedName>
</protein>